<dbReference type="PANTHER" id="PTHR35046:SF9">
    <property type="entry name" value="RNA-DIRECTED DNA POLYMERASE"/>
    <property type="match status" value="1"/>
</dbReference>
<dbReference type="InterPro" id="IPR056924">
    <property type="entry name" value="SH3_Tf2-1"/>
</dbReference>
<protein>
    <recommendedName>
        <fullName evidence="2">Tf2-1-like SH3-like domain-containing protein</fullName>
    </recommendedName>
</protein>
<accession>A0A371I433</accession>
<keyword evidence="4" id="KW-1185">Reference proteome</keyword>
<feature type="non-terminal residue" evidence="3">
    <location>
        <position position="1"/>
    </location>
</feature>
<evidence type="ECO:0000313" key="4">
    <source>
        <dbReference type="Proteomes" id="UP000257109"/>
    </source>
</evidence>
<gene>
    <name evidence="3" type="ORF">CR513_05875</name>
</gene>
<proteinExistence type="predicted"/>
<dbReference type="AlphaFoldDB" id="A0A371I433"/>
<sequence length="123" mass="14321">MMVNSTTSHSPFELVYGLNPLTSFNLLPFPFVAFRLNEDRKKKVDQYAKHVNKSKREKVFKEVNLAWVYLRKERFPSLRKSKLLPKGDGPFKILRRINDNAYMVNMPQEYGGTPTSNLRPSSL</sequence>
<dbReference type="Proteomes" id="UP000257109">
    <property type="component" value="Unassembled WGS sequence"/>
</dbReference>
<dbReference type="OrthoDB" id="1935586at2759"/>
<dbReference type="PANTHER" id="PTHR35046">
    <property type="entry name" value="ZINC KNUCKLE (CCHC-TYPE) FAMILY PROTEIN"/>
    <property type="match status" value="1"/>
</dbReference>
<keyword evidence="1" id="KW-1133">Transmembrane helix</keyword>
<keyword evidence="1" id="KW-0812">Transmembrane</keyword>
<dbReference type="Pfam" id="PF24626">
    <property type="entry name" value="SH3_Tf2-1"/>
    <property type="match status" value="1"/>
</dbReference>
<name>A0A371I433_MUCPR</name>
<evidence type="ECO:0000256" key="1">
    <source>
        <dbReference type="SAM" id="Phobius"/>
    </source>
</evidence>
<keyword evidence="1" id="KW-0472">Membrane</keyword>
<reference evidence="3" key="1">
    <citation type="submission" date="2018-05" db="EMBL/GenBank/DDBJ databases">
        <title>Draft genome of Mucuna pruriens seed.</title>
        <authorList>
            <person name="Nnadi N.E."/>
            <person name="Vos R."/>
            <person name="Hasami M.H."/>
            <person name="Devisetty U.K."/>
            <person name="Aguiy J.C."/>
        </authorList>
    </citation>
    <scope>NUCLEOTIDE SEQUENCE [LARGE SCALE GENOMIC DNA]</scope>
    <source>
        <strain evidence="3">JCA_2017</strain>
    </source>
</reference>
<feature type="transmembrane region" description="Helical" evidence="1">
    <location>
        <begin position="14"/>
        <end position="34"/>
    </location>
</feature>
<dbReference type="EMBL" id="QJKJ01000984">
    <property type="protein sequence ID" value="RDY09724.1"/>
    <property type="molecule type" value="Genomic_DNA"/>
</dbReference>
<feature type="domain" description="Tf2-1-like SH3-like" evidence="2">
    <location>
        <begin position="66"/>
        <end position="111"/>
    </location>
</feature>
<organism evidence="3 4">
    <name type="scientific">Mucuna pruriens</name>
    <name type="common">Velvet bean</name>
    <name type="synonym">Dolichos pruriens</name>
    <dbReference type="NCBI Taxonomy" id="157652"/>
    <lineage>
        <taxon>Eukaryota</taxon>
        <taxon>Viridiplantae</taxon>
        <taxon>Streptophyta</taxon>
        <taxon>Embryophyta</taxon>
        <taxon>Tracheophyta</taxon>
        <taxon>Spermatophyta</taxon>
        <taxon>Magnoliopsida</taxon>
        <taxon>eudicotyledons</taxon>
        <taxon>Gunneridae</taxon>
        <taxon>Pentapetalae</taxon>
        <taxon>rosids</taxon>
        <taxon>fabids</taxon>
        <taxon>Fabales</taxon>
        <taxon>Fabaceae</taxon>
        <taxon>Papilionoideae</taxon>
        <taxon>50 kb inversion clade</taxon>
        <taxon>NPAAA clade</taxon>
        <taxon>indigoferoid/millettioid clade</taxon>
        <taxon>Phaseoleae</taxon>
        <taxon>Mucuna</taxon>
    </lineage>
</organism>
<comment type="caution">
    <text evidence="3">The sequence shown here is derived from an EMBL/GenBank/DDBJ whole genome shotgun (WGS) entry which is preliminary data.</text>
</comment>
<evidence type="ECO:0000313" key="3">
    <source>
        <dbReference type="EMBL" id="RDY09724.1"/>
    </source>
</evidence>
<evidence type="ECO:0000259" key="2">
    <source>
        <dbReference type="Pfam" id="PF24626"/>
    </source>
</evidence>